<feature type="transmembrane region" description="Helical" evidence="1">
    <location>
        <begin position="12"/>
        <end position="32"/>
    </location>
</feature>
<protein>
    <recommendedName>
        <fullName evidence="4">Bacterial Pleckstrin homology domain-containing protein</fullName>
    </recommendedName>
</protein>
<proteinExistence type="predicted"/>
<sequence length="147" mass="16175">MLKSFSGKNKLSKVKIIVSVLIVLGLAGALFLGTRESKISIQGNTVEIGGMYGMSINAGEIQEVLLVNEIPNIRGKINALSLLSLKKGNFRMDEIEKARLYLHAGNGPYIKITTNEEIIIINYKSAEKTESVYEEIQDFSLNKGKSL</sequence>
<dbReference type="RefSeq" id="WP_152802979.1">
    <property type="nucleotide sequence ID" value="NZ_WHNX01000008.1"/>
</dbReference>
<name>A0A6A7K7X4_9FIRM</name>
<evidence type="ECO:0000313" key="2">
    <source>
        <dbReference type="EMBL" id="MPW25462.1"/>
    </source>
</evidence>
<evidence type="ECO:0000256" key="1">
    <source>
        <dbReference type="SAM" id="Phobius"/>
    </source>
</evidence>
<keyword evidence="1" id="KW-0472">Membrane</keyword>
<accession>A0A6A7K7X4</accession>
<gene>
    <name evidence="2" type="ORF">GC105_06645</name>
</gene>
<evidence type="ECO:0000313" key="3">
    <source>
        <dbReference type="Proteomes" id="UP000440004"/>
    </source>
</evidence>
<dbReference type="EMBL" id="WHNX01000008">
    <property type="protein sequence ID" value="MPW25462.1"/>
    <property type="molecule type" value="Genomic_DNA"/>
</dbReference>
<keyword evidence="3" id="KW-1185">Reference proteome</keyword>
<keyword evidence="1" id="KW-1133">Transmembrane helix</keyword>
<keyword evidence="1" id="KW-0812">Transmembrane</keyword>
<organism evidence="2 3">
    <name type="scientific">Alkalibaculum sporogenes</name>
    <dbReference type="NCBI Taxonomy" id="2655001"/>
    <lineage>
        <taxon>Bacteria</taxon>
        <taxon>Bacillati</taxon>
        <taxon>Bacillota</taxon>
        <taxon>Clostridia</taxon>
        <taxon>Eubacteriales</taxon>
        <taxon>Eubacteriaceae</taxon>
        <taxon>Alkalibaculum</taxon>
    </lineage>
</organism>
<dbReference type="Proteomes" id="UP000440004">
    <property type="component" value="Unassembled WGS sequence"/>
</dbReference>
<comment type="caution">
    <text evidence="2">The sequence shown here is derived from an EMBL/GenBank/DDBJ whole genome shotgun (WGS) entry which is preliminary data.</text>
</comment>
<evidence type="ECO:0008006" key="4">
    <source>
        <dbReference type="Google" id="ProtNLM"/>
    </source>
</evidence>
<reference evidence="2 3" key="1">
    <citation type="submission" date="2019-10" db="EMBL/GenBank/DDBJ databases">
        <title>Alkalibaculum tamaniensis sp.nov., a new alkaliphilic acetogen, isolated on methoxylated aromatics from a mud volcano.</title>
        <authorList>
            <person name="Khomyakova M.A."/>
            <person name="Merkel A.Y."/>
            <person name="Bonch-Osmolovskaya E.A."/>
            <person name="Slobodkin A.I."/>
        </authorList>
    </citation>
    <scope>NUCLEOTIDE SEQUENCE [LARGE SCALE GENOMIC DNA]</scope>
    <source>
        <strain evidence="2 3">M08DMB</strain>
    </source>
</reference>
<dbReference type="AlphaFoldDB" id="A0A6A7K7X4"/>